<dbReference type="Proteomes" id="UP000237752">
    <property type="component" value="Unassembled WGS sequence"/>
</dbReference>
<evidence type="ECO:0000313" key="2">
    <source>
        <dbReference type="Proteomes" id="UP000237752"/>
    </source>
</evidence>
<name>A0A2T1A072_9ACTN</name>
<accession>A0A2T1A072</accession>
<dbReference type="EMBL" id="PVUE01000007">
    <property type="protein sequence ID" value="PRZ42006.1"/>
    <property type="molecule type" value="Genomic_DNA"/>
</dbReference>
<dbReference type="NCBIfam" id="TIGR03967">
    <property type="entry name" value="mycofact_MftB"/>
    <property type="match status" value="1"/>
</dbReference>
<dbReference type="RefSeq" id="WP_238145316.1">
    <property type="nucleotide sequence ID" value="NZ_PVUE01000007.1"/>
</dbReference>
<evidence type="ECO:0000313" key="1">
    <source>
        <dbReference type="EMBL" id="PRZ42006.1"/>
    </source>
</evidence>
<protein>
    <submittedName>
        <fullName evidence="1">Putative mycofactocin binding protein MftB</fullName>
    </submittedName>
</protein>
<sequence length="89" mass="10000">MFDLDQQWQVHPRVALRPERFGALLYHFNTRKLSFLKNPTLLKIVQSLGEQPTARAALVAADVPAAQYDTYRAALNTLATSDMIVQTGK</sequence>
<proteinExistence type="predicted"/>
<dbReference type="Pfam" id="PF26520">
    <property type="entry name" value="MftB_chaperone"/>
    <property type="match status" value="1"/>
</dbReference>
<dbReference type="InterPro" id="IPR023850">
    <property type="entry name" value="MftB"/>
</dbReference>
<dbReference type="AlphaFoldDB" id="A0A2T1A072"/>
<organism evidence="1 2">
    <name type="scientific">Antricoccus suffuscus</name>
    <dbReference type="NCBI Taxonomy" id="1629062"/>
    <lineage>
        <taxon>Bacteria</taxon>
        <taxon>Bacillati</taxon>
        <taxon>Actinomycetota</taxon>
        <taxon>Actinomycetes</taxon>
        <taxon>Geodermatophilales</taxon>
        <taxon>Antricoccaceae</taxon>
        <taxon>Antricoccus</taxon>
    </lineage>
</organism>
<gene>
    <name evidence="1" type="ORF">CLV47_107134</name>
</gene>
<keyword evidence="2" id="KW-1185">Reference proteome</keyword>
<reference evidence="1 2" key="1">
    <citation type="submission" date="2018-03" db="EMBL/GenBank/DDBJ databases">
        <title>Genomic Encyclopedia of Archaeal and Bacterial Type Strains, Phase II (KMG-II): from individual species to whole genera.</title>
        <authorList>
            <person name="Goeker M."/>
        </authorList>
    </citation>
    <scope>NUCLEOTIDE SEQUENCE [LARGE SCALE GENOMIC DNA]</scope>
    <source>
        <strain evidence="1 2">DSM 100065</strain>
    </source>
</reference>
<comment type="caution">
    <text evidence="1">The sequence shown here is derived from an EMBL/GenBank/DDBJ whole genome shotgun (WGS) entry which is preliminary data.</text>
</comment>